<dbReference type="EMBL" id="JAAQYX010000044">
    <property type="protein sequence ID" value="NNB52031.1"/>
    <property type="molecule type" value="Genomic_DNA"/>
</dbReference>
<keyword evidence="2 6" id="KW-0808">Transferase</keyword>
<dbReference type="GeneID" id="72388269"/>
<dbReference type="InterPro" id="IPR002155">
    <property type="entry name" value="Thiolase"/>
</dbReference>
<evidence type="ECO:0000259" key="8">
    <source>
        <dbReference type="Pfam" id="PF02803"/>
    </source>
</evidence>
<feature type="domain" description="Thiolase N-terminal" evidence="7">
    <location>
        <begin position="8"/>
        <end position="266"/>
    </location>
</feature>
<dbReference type="OrthoDB" id="9764638at2"/>
<accession>A0A9Q5B5Z1</accession>
<dbReference type="FunFam" id="3.40.47.10:FF:000010">
    <property type="entry name" value="Acetyl-CoA acetyltransferase (Thiolase)"/>
    <property type="match status" value="1"/>
</dbReference>
<protein>
    <submittedName>
        <fullName evidence="9">Acetyl-CoA C-acyltransferase</fullName>
        <ecNumber evidence="9">2.3.1.16</ecNumber>
    </submittedName>
</protein>
<dbReference type="GO" id="GO:0044281">
    <property type="term" value="P:small molecule metabolic process"/>
    <property type="evidence" value="ECO:0007669"/>
    <property type="project" value="UniProtKB-ARBA"/>
</dbReference>
<evidence type="ECO:0000256" key="4">
    <source>
        <dbReference type="ARBA" id="ARBA00048527"/>
    </source>
</evidence>
<dbReference type="Gene3D" id="3.40.47.10">
    <property type="match status" value="2"/>
</dbReference>
<dbReference type="PANTHER" id="PTHR18919:SF138">
    <property type="entry name" value="ACETYL-COA C-ACETYLTRANSFERASE"/>
    <property type="match status" value="1"/>
</dbReference>
<feature type="active site" description="Acyl-thioester intermediate" evidence="5">
    <location>
        <position position="92"/>
    </location>
</feature>
<dbReference type="AlphaFoldDB" id="A0A9Q5B5Z1"/>
<dbReference type="PROSITE" id="PS00099">
    <property type="entry name" value="THIOLASE_3"/>
    <property type="match status" value="1"/>
</dbReference>
<dbReference type="InterPro" id="IPR020617">
    <property type="entry name" value="Thiolase_C"/>
</dbReference>
<organism evidence="9 10">
    <name type="scientific">Pseudomonas fragi</name>
    <dbReference type="NCBI Taxonomy" id="296"/>
    <lineage>
        <taxon>Bacteria</taxon>
        <taxon>Pseudomonadati</taxon>
        <taxon>Pseudomonadota</taxon>
        <taxon>Gammaproteobacteria</taxon>
        <taxon>Pseudomonadales</taxon>
        <taxon>Pseudomonadaceae</taxon>
        <taxon>Pseudomonas</taxon>
    </lineage>
</organism>
<dbReference type="Proteomes" id="UP000564604">
    <property type="component" value="Unassembled WGS sequence"/>
</dbReference>
<evidence type="ECO:0000313" key="9">
    <source>
        <dbReference type="EMBL" id="NNB52031.1"/>
    </source>
</evidence>
<evidence type="ECO:0000256" key="2">
    <source>
        <dbReference type="ARBA" id="ARBA00022679"/>
    </source>
</evidence>
<feature type="active site" description="Proton acceptor" evidence="5">
    <location>
        <position position="352"/>
    </location>
</feature>
<evidence type="ECO:0000256" key="3">
    <source>
        <dbReference type="ARBA" id="ARBA00023315"/>
    </source>
</evidence>
<evidence type="ECO:0000256" key="6">
    <source>
        <dbReference type="RuleBase" id="RU003557"/>
    </source>
</evidence>
<dbReference type="InterPro" id="IPR020610">
    <property type="entry name" value="Thiolase_AS"/>
</dbReference>
<comment type="similarity">
    <text evidence="1 6">Belongs to the thiolase-like superfamily. Thiolase family.</text>
</comment>
<dbReference type="SUPFAM" id="SSF53901">
    <property type="entry name" value="Thiolase-like"/>
    <property type="match status" value="2"/>
</dbReference>
<dbReference type="InterPro" id="IPR016039">
    <property type="entry name" value="Thiolase-like"/>
</dbReference>
<evidence type="ECO:0000259" key="7">
    <source>
        <dbReference type="Pfam" id="PF00108"/>
    </source>
</evidence>
<dbReference type="CDD" id="cd00751">
    <property type="entry name" value="thiolase"/>
    <property type="match status" value="1"/>
</dbReference>
<dbReference type="Pfam" id="PF02803">
    <property type="entry name" value="Thiolase_C"/>
    <property type="match status" value="1"/>
</dbReference>
<dbReference type="PANTHER" id="PTHR18919">
    <property type="entry name" value="ACETYL-COA C-ACYLTRANSFERASE"/>
    <property type="match status" value="1"/>
</dbReference>
<comment type="caution">
    <text evidence="9">The sequence shown here is derived from an EMBL/GenBank/DDBJ whole genome shotgun (WGS) entry which is preliminary data.</text>
</comment>
<evidence type="ECO:0000313" key="10">
    <source>
        <dbReference type="Proteomes" id="UP000564604"/>
    </source>
</evidence>
<comment type="catalytic activity">
    <reaction evidence="4">
        <text>succinyl-CoA + acetyl-CoA = 3-oxoadipyl-CoA + CoA</text>
        <dbReference type="Rhea" id="RHEA:19481"/>
        <dbReference type="ChEBI" id="CHEBI:57287"/>
        <dbReference type="ChEBI" id="CHEBI:57288"/>
        <dbReference type="ChEBI" id="CHEBI:57292"/>
        <dbReference type="ChEBI" id="CHEBI:57348"/>
        <dbReference type="EC" id="2.3.1.174"/>
    </reaction>
</comment>
<dbReference type="RefSeq" id="WP_029611462.1">
    <property type="nucleotide sequence ID" value="NZ_CP021132.1"/>
</dbReference>
<sequence length="397" mass="41155">MTISNDPVVIVSAARTPMGGFQGDFKGLTAPQLGAAAIRAAVERAGVADNGVEEVLFGCVLSAGLGQAPARQAALGAGLDKGTRCTTLNKMCGSGMEATILGHDRLLAGSADVVVAGGMESMSNAPYLLDRARSGYRMGHGRVLDHMFLDGLEDAYDRGRLMGTFAEDCAQSHGFTREAQDAFAVASLTRAQQAIKDGSFSAEIVPVQVTVGKEQRLINEDEQPPKANLAKIPTLKPAFREGGTVTAANSSSISDGAAALVLMRRSEAQKRGLKPLAVIHGHAAFADEPGLFPTAPVGAIKRLMSKTGWDLGTVDLFEINEAFAVVSLVTMSALEIPHSKVNIYGGACALGHPIGASGARILVTLLSALRQQKATRGVAAICIGGGEATAIAVECLY</sequence>
<dbReference type="Pfam" id="PF00108">
    <property type="entry name" value="Thiolase_N"/>
    <property type="match status" value="1"/>
</dbReference>
<dbReference type="GO" id="GO:0033812">
    <property type="term" value="F:3-oxoadipyl-CoA thiolase activity"/>
    <property type="evidence" value="ECO:0007669"/>
    <property type="project" value="UniProtKB-EC"/>
</dbReference>
<dbReference type="InterPro" id="IPR020616">
    <property type="entry name" value="Thiolase_N"/>
</dbReference>
<evidence type="ECO:0000256" key="5">
    <source>
        <dbReference type="PIRSR" id="PIRSR000429-1"/>
    </source>
</evidence>
<dbReference type="EC" id="2.3.1.16" evidence="9"/>
<feature type="domain" description="Thiolase C-terminal" evidence="8">
    <location>
        <begin position="273"/>
        <end position="394"/>
    </location>
</feature>
<name>A0A9Q5B5Z1_PSEFR</name>
<gene>
    <name evidence="9" type="ORF">HBN89_22660</name>
</gene>
<dbReference type="PIRSF" id="PIRSF000429">
    <property type="entry name" value="Ac-CoA_Ac_transf"/>
    <property type="match status" value="1"/>
</dbReference>
<proteinExistence type="inferred from homology"/>
<keyword evidence="3 6" id="KW-0012">Acyltransferase</keyword>
<dbReference type="NCBIfam" id="TIGR01930">
    <property type="entry name" value="AcCoA-C-Actrans"/>
    <property type="match status" value="1"/>
</dbReference>
<evidence type="ECO:0000256" key="1">
    <source>
        <dbReference type="ARBA" id="ARBA00010982"/>
    </source>
</evidence>
<feature type="active site" description="Proton acceptor" evidence="5">
    <location>
        <position position="382"/>
    </location>
</feature>
<reference evidence="9 10" key="1">
    <citation type="journal article" date="2020" name="Front. Microbiol.">
        <title>Genetic Organization of the aprX-lipA2 Operon Affects the Proteolytic Potential of Pseudomonas Species in Milk.</title>
        <authorList>
            <person name="Maier C."/>
            <person name="Huptas C."/>
            <person name="von Neubeck M."/>
            <person name="Scherer S."/>
            <person name="Wenning M."/>
            <person name="Lucking G."/>
        </authorList>
    </citation>
    <scope>NUCLEOTIDE SEQUENCE [LARGE SCALE GENOMIC DNA]</scope>
    <source>
        <strain evidence="9 10">WS 5094</strain>
    </source>
</reference>